<reference evidence="5 6" key="1">
    <citation type="submission" date="2021-01" db="EMBL/GenBank/DDBJ databases">
        <title>Draft Genome Sequence and Polyhydroxyalkanoate Biosynthetic Potential of Jeongeupia naejangsanensis Type Strain DSM 24253.</title>
        <authorList>
            <person name="Turrini P."/>
            <person name="Artuso I."/>
            <person name="Lugli G.A."/>
            <person name="Frangipani E."/>
            <person name="Ventura M."/>
            <person name="Visca P."/>
        </authorList>
    </citation>
    <scope>NUCLEOTIDE SEQUENCE [LARGE SCALE GENOMIC DNA]</scope>
    <source>
        <strain evidence="5 6">DSM 24253</strain>
    </source>
</reference>
<evidence type="ECO:0000313" key="5">
    <source>
        <dbReference type="EMBL" id="MBM3116043.1"/>
    </source>
</evidence>
<feature type="coiled-coil region" evidence="1">
    <location>
        <begin position="103"/>
        <end position="159"/>
    </location>
</feature>
<evidence type="ECO:0000259" key="4">
    <source>
        <dbReference type="Pfam" id="PF13511"/>
    </source>
</evidence>
<name>A0ABS2BKA2_9NEIS</name>
<organism evidence="5 6">
    <name type="scientific">Jeongeupia naejangsanensis</name>
    <dbReference type="NCBI Taxonomy" id="613195"/>
    <lineage>
        <taxon>Bacteria</taxon>
        <taxon>Pseudomonadati</taxon>
        <taxon>Pseudomonadota</taxon>
        <taxon>Betaproteobacteria</taxon>
        <taxon>Neisseriales</taxon>
        <taxon>Chitinibacteraceae</taxon>
        <taxon>Jeongeupia</taxon>
    </lineage>
</organism>
<feature type="signal peptide" evidence="3">
    <location>
        <begin position="1"/>
        <end position="19"/>
    </location>
</feature>
<evidence type="ECO:0000256" key="3">
    <source>
        <dbReference type="SAM" id="SignalP"/>
    </source>
</evidence>
<keyword evidence="6" id="KW-1185">Reference proteome</keyword>
<feature type="chain" id="PRO_5046266590" evidence="3">
    <location>
        <begin position="20"/>
        <end position="164"/>
    </location>
</feature>
<protein>
    <submittedName>
        <fullName evidence="5">DUF4124 domain-containing protein</fullName>
    </submittedName>
</protein>
<dbReference type="InterPro" id="IPR025392">
    <property type="entry name" value="DUF4124"/>
</dbReference>
<evidence type="ECO:0000256" key="1">
    <source>
        <dbReference type="SAM" id="Coils"/>
    </source>
</evidence>
<sequence length="164" mass="17965">MKPLYLLLAALLLPALAHADIYKYVDENGHVTFTNTPMKGAQRIYVDSISVIPGPSSSKPRTKTAGTTTPRVSSPSPADFPKVDAATQKSRDSNRRQILQDELGSEKTALANAKQALADAENTRTAEEKANPQRYVERLGRLRDAAVTHEKNVAALTNELNRLR</sequence>
<dbReference type="Pfam" id="PF13511">
    <property type="entry name" value="DUF4124"/>
    <property type="match status" value="1"/>
</dbReference>
<accession>A0ABS2BKA2</accession>
<keyword evidence="3" id="KW-0732">Signal</keyword>
<keyword evidence="1" id="KW-0175">Coiled coil</keyword>
<feature type="region of interest" description="Disordered" evidence="2">
    <location>
        <begin position="50"/>
        <end position="95"/>
    </location>
</feature>
<comment type="caution">
    <text evidence="5">The sequence shown here is derived from an EMBL/GenBank/DDBJ whole genome shotgun (WGS) entry which is preliminary data.</text>
</comment>
<evidence type="ECO:0000256" key="2">
    <source>
        <dbReference type="SAM" id="MobiDB-lite"/>
    </source>
</evidence>
<feature type="compositionally biased region" description="Polar residues" evidence="2">
    <location>
        <begin position="55"/>
        <end position="76"/>
    </location>
</feature>
<proteinExistence type="predicted"/>
<gene>
    <name evidence="5" type="ORF">JMJ54_09375</name>
</gene>
<feature type="domain" description="DUF4124" evidence="4">
    <location>
        <begin position="8"/>
        <end position="61"/>
    </location>
</feature>
<dbReference type="RefSeq" id="WP_203538082.1">
    <property type="nucleotide sequence ID" value="NZ_JAESND010000003.1"/>
</dbReference>
<dbReference type="Proteomes" id="UP000809431">
    <property type="component" value="Unassembled WGS sequence"/>
</dbReference>
<dbReference type="EMBL" id="JAESND010000003">
    <property type="protein sequence ID" value="MBM3116043.1"/>
    <property type="molecule type" value="Genomic_DNA"/>
</dbReference>
<evidence type="ECO:0000313" key="6">
    <source>
        <dbReference type="Proteomes" id="UP000809431"/>
    </source>
</evidence>